<gene>
    <name evidence="2" type="ORF">ACFQZP_24935</name>
</gene>
<proteinExistence type="predicted"/>
<feature type="compositionally biased region" description="Basic and acidic residues" evidence="1">
    <location>
        <begin position="414"/>
        <end position="427"/>
    </location>
</feature>
<keyword evidence="3" id="KW-1185">Reference proteome</keyword>
<feature type="region of interest" description="Disordered" evidence="1">
    <location>
        <begin position="414"/>
        <end position="557"/>
    </location>
</feature>
<dbReference type="CDD" id="cd20739">
    <property type="entry name" value="PoNe_DUF637"/>
    <property type="match status" value="1"/>
</dbReference>
<dbReference type="InterPro" id="IPR049762">
    <property type="entry name" value="PoNe_dom"/>
</dbReference>
<evidence type="ECO:0000256" key="1">
    <source>
        <dbReference type="SAM" id="MobiDB-lite"/>
    </source>
</evidence>
<name>A0ABW2VP93_9ACTN</name>
<evidence type="ECO:0000313" key="2">
    <source>
        <dbReference type="EMBL" id="MFD0284861.1"/>
    </source>
</evidence>
<comment type="caution">
    <text evidence="2">The sequence shown here is derived from an EMBL/GenBank/DDBJ whole genome shotgun (WGS) entry which is preliminary data.</text>
</comment>
<feature type="compositionally biased region" description="Low complexity" evidence="1">
    <location>
        <begin position="512"/>
        <end position="525"/>
    </location>
</feature>
<dbReference type="RefSeq" id="WP_381301094.1">
    <property type="nucleotide sequence ID" value="NZ_JBHTEC010000001.1"/>
</dbReference>
<reference evidence="3" key="1">
    <citation type="journal article" date="2019" name="Int. J. Syst. Evol. Microbiol.">
        <title>The Global Catalogue of Microorganisms (GCM) 10K type strain sequencing project: providing services to taxonomists for standard genome sequencing and annotation.</title>
        <authorList>
            <consortium name="The Broad Institute Genomics Platform"/>
            <consortium name="The Broad Institute Genome Sequencing Center for Infectious Disease"/>
            <person name="Wu L."/>
            <person name="Ma J."/>
        </authorList>
    </citation>
    <scope>NUCLEOTIDE SEQUENCE [LARGE SCALE GENOMIC DNA]</scope>
    <source>
        <strain evidence="3">CGMCC 4.7198</strain>
    </source>
</reference>
<evidence type="ECO:0000313" key="3">
    <source>
        <dbReference type="Proteomes" id="UP001596957"/>
    </source>
</evidence>
<feature type="compositionally biased region" description="Low complexity" evidence="1">
    <location>
        <begin position="452"/>
        <end position="461"/>
    </location>
</feature>
<sequence length="834" mass="88670">MIEPENIPQFTGDLGQLDHHITALRGEADGIRQAGGAAHTQFQRLSAFYQAPEAEDLFASTVPVRDRADGFGDKLATVADALATYATEVAPIAARLKHLQSEAATFVAGLKTSSGAFDENWAHDQDKFDQHRTLMNEVAEAQDAFTAAEIAANNKITALVGGTQYMMVGAGKALFIPRGVELYGYTADALEQMEKLPWGTPVSKSHNWWDPDDLGYYAKSFVWDGLIVDNVWGTVDGLATLAGVHGGDAAGNAWEGLVRGIVGGETYLMESGGQKPTGFLAGDFAQDSKVYAKEFGKSFVAWDMWKENPARAAATVVFNALTLGAGPLKVASAGRVGTAAKVASVTAKIGDAIDPINAAAKVTARGIPKLAEVTANLRGVNDIPDLRAPHSVLELSDGSKVRIENGEFIRVDDAGRAISDTPRKEAAAETQATQEGTPAHQRQPAVVGAGGRASESAAAVGQNVPPHASHDAAPGGGGSDTPRGTGEVSHGAGRDPHGPGHGSSARHDHPDGTGPASATGATGDARSGTSAGGDGHATGSSGDHGSASGRELTPAERRKIDLEQARKANTDTAWRKEHYDAIGRRLSLDPHNPRSFDENGHELVKLAEGKNGELVPADDLPAAPGEKYRLDPVPLSERSVRPENINDLNRLAADRRNSMNLTSAEKDFTRDPSLEHAHALKEAQDAFGVDRPNNSKIGEKLGEAAARLHVMPHEFPDATRIEDLPQTGNGARQFDDLYRRKNGNLIIVEEKAPNADLEQRQGAGGAKGFTVKQGTPEYIETIVSEMEKRGPRDKQLAAEIRRAMRRKTLEYVMVKANENPGTYAGAVLKHFKIF</sequence>
<evidence type="ECO:0008006" key="4">
    <source>
        <dbReference type="Google" id="ProtNLM"/>
    </source>
</evidence>
<organism evidence="2 3">
    <name type="scientific">Streptomyces lutosisoli</name>
    <dbReference type="NCBI Taxonomy" id="2665721"/>
    <lineage>
        <taxon>Bacteria</taxon>
        <taxon>Bacillati</taxon>
        <taxon>Actinomycetota</taxon>
        <taxon>Actinomycetes</taxon>
        <taxon>Kitasatosporales</taxon>
        <taxon>Streptomycetaceae</taxon>
        <taxon>Streptomyces</taxon>
    </lineage>
</organism>
<dbReference type="Proteomes" id="UP001596957">
    <property type="component" value="Unassembled WGS sequence"/>
</dbReference>
<accession>A0ABW2VP93</accession>
<dbReference type="EMBL" id="JBHTEC010000001">
    <property type="protein sequence ID" value="MFD0284861.1"/>
    <property type="molecule type" value="Genomic_DNA"/>
</dbReference>
<protein>
    <recommendedName>
        <fullName evidence="4">Tox-REase-7 domain-containing protein</fullName>
    </recommendedName>
</protein>
<feature type="region of interest" description="Disordered" evidence="1">
    <location>
        <begin position="608"/>
        <end position="638"/>
    </location>
</feature>